<gene>
    <name evidence="3" type="ORF">HGRIS_004487</name>
</gene>
<protein>
    <recommendedName>
        <fullName evidence="2">Yeast cell wall synthesis Kre9/Knh1-like N-terminal domain-containing protein</fullName>
    </recommendedName>
</protein>
<feature type="domain" description="Yeast cell wall synthesis Kre9/Knh1-like N-terminal" evidence="2">
    <location>
        <begin position="121"/>
        <end position="207"/>
    </location>
</feature>
<organism evidence="3 4">
    <name type="scientific">Hohenbuehelia grisea</name>
    <dbReference type="NCBI Taxonomy" id="104357"/>
    <lineage>
        <taxon>Eukaryota</taxon>
        <taxon>Fungi</taxon>
        <taxon>Dikarya</taxon>
        <taxon>Basidiomycota</taxon>
        <taxon>Agaricomycotina</taxon>
        <taxon>Agaricomycetes</taxon>
        <taxon>Agaricomycetidae</taxon>
        <taxon>Agaricales</taxon>
        <taxon>Pleurotineae</taxon>
        <taxon>Pleurotaceae</taxon>
        <taxon>Hohenbuehelia</taxon>
    </lineage>
</organism>
<name>A0ABR3JC37_9AGAR</name>
<proteinExistence type="predicted"/>
<sequence length="211" mass="22920">MFPTESAPPNHSLNYGAASKRRLAAVVHKNGLLRASVKQVPFVPPPFRPERTRFPPPPPSLLTFFQHVVVRSLFSYPHIRTSKMKFSVTTLAAVLAAALVQAGPVEKRATLDVYVPLITWPIEGTVWSTGSTYNVTWDVSKPPKQITNKKGKVVLSKGGVLDYAHPLADGFDILDGKVDVTIPSNTSVGQDYTVVLFGDSGNNSPVFNIVA</sequence>
<dbReference type="InterPro" id="IPR018466">
    <property type="entry name" value="Kre9/Knh1-like_N"/>
</dbReference>
<comment type="caution">
    <text evidence="3">The sequence shown here is derived from an EMBL/GenBank/DDBJ whole genome shotgun (WGS) entry which is preliminary data.</text>
</comment>
<accession>A0ABR3JC37</accession>
<dbReference type="Proteomes" id="UP001556367">
    <property type="component" value="Unassembled WGS sequence"/>
</dbReference>
<evidence type="ECO:0000256" key="1">
    <source>
        <dbReference type="ARBA" id="ARBA00022729"/>
    </source>
</evidence>
<dbReference type="EMBL" id="JASNQZ010000008">
    <property type="protein sequence ID" value="KAL0953234.1"/>
    <property type="molecule type" value="Genomic_DNA"/>
</dbReference>
<evidence type="ECO:0000313" key="3">
    <source>
        <dbReference type="EMBL" id="KAL0953234.1"/>
    </source>
</evidence>
<evidence type="ECO:0000259" key="2">
    <source>
        <dbReference type="Pfam" id="PF10342"/>
    </source>
</evidence>
<dbReference type="Pfam" id="PF10342">
    <property type="entry name" value="Kre9_KNH"/>
    <property type="match status" value="1"/>
</dbReference>
<evidence type="ECO:0000313" key="4">
    <source>
        <dbReference type="Proteomes" id="UP001556367"/>
    </source>
</evidence>
<reference evidence="4" key="1">
    <citation type="submission" date="2024-06" db="EMBL/GenBank/DDBJ databases">
        <title>Multi-omics analyses provide insights into the biosynthesis of the anticancer antibiotic pleurotin in Hohenbuehelia grisea.</title>
        <authorList>
            <person name="Weaver J.A."/>
            <person name="Alberti F."/>
        </authorList>
    </citation>
    <scope>NUCLEOTIDE SEQUENCE [LARGE SCALE GENOMIC DNA]</scope>
    <source>
        <strain evidence="4">T-177</strain>
    </source>
</reference>
<keyword evidence="4" id="KW-1185">Reference proteome</keyword>
<keyword evidence="1" id="KW-0732">Signal</keyword>